<reference evidence="2 3" key="1">
    <citation type="submission" date="2020-04" db="EMBL/GenBank/DDBJ databases">
        <authorList>
            <person name="Wallbank WR R."/>
            <person name="Pardo Diaz C."/>
            <person name="Kozak K."/>
            <person name="Martin S."/>
            <person name="Jiggins C."/>
            <person name="Moest M."/>
            <person name="Warren A I."/>
            <person name="Byers J.R.P. K."/>
            <person name="Montejo-Kovacevich G."/>
            <person name="Yen C E."/>
        </authorList>
    </citation>
    <scope>NUCLEOTIDE SEQUENCE [LARGE SCALE GENOMIC DNA]</scope>
</reference>
<evidence type="ECO:0000313" key="3">
    <source>
        <dbReference type="Proteomes" id="UP000494106"/>
    </source>
</evidence>
<feature type="region of interest" description="Disordered" evidence="1">
    <location>
        <begin position="207"/>
        <end position="226"/>
    </location>
</feature>
<dbReference type="EMBL" id="CADEBC010000529">
    <property type="protein sequence ID" value="CAB3246925.1"/>
    <property type="molecule type" value="Genomic_DNA"/>
</dbReference>
<sequence length="253" mass="28413">MSFTRTQPSEPEKVKNSVSKLKNSGHLGNLRSSISPEWDLSHYTSIIPKNKYGNEAPEGCPRVEHLEQTTRTKKVPSSYDHWVGGWRYPKFDFNTCGNHFENFKSIYLAIKGSQEDATWYGGIAVGHFRGVEILDLDCVLVGWPAASRGERAQARANWTQGTQEFSEPQPATWSTQGAARTIRCSSRPRGLVIPHCGVHQSTALRWRRHRRAEKGRGRRSDDVHAPFQRVPTLLTLRVSMSGGDKSKEGQGGR</sequence>
<keyword evidence="3" id="KW-1185">Reference proteome</keyword>
<evidence type="ECO:0000256" key="1">
    <source>
        <dbReference type="SAM" id="MobiDB-lite"/>
    </source>
</evidence>
<dbReference type="Proteomes" id="UP000494106">
    <property type="component" value="Unassembled WGS sequence"/>
</dbReference>
<name>A0A8S1AJE0_ARCPL</name>
<organism evidence="2 3">
    <name type="scientific">Arctia plantaginis</name>
    <name type="common">Wood tiger moth</name>
    <name type="synonym">Phalaena plantaginis</name>
    <dbReference type="NCBI Taxonomy" id="874455"/>
    <lineage>
        <taxon>Eukaryota</taxon>
        <taxon>Metazoa</taxon>
        <taxon>Ecdysozoa</taxon>
        <taxon>Arthropoda</taxon>
        <taxon>Hexapoda</taxon>
        <taxon>Insecta</taxon>
        <taxon>Pterygota</taxon>
        <taxon>Neoptera</taxon>
        <taxon>Endopterygota</taxon>
        <taxon>Lepidoptera</taxon>
        <taxon>Glossata</taxon>
        <taxon>Ditrysia</taxon>
        <taxon>Noctuoidea</taxon>
        <taxon>Erebidae</taxon>
        <taxon>Arctiinae</taxon>
        <taxon>Arctia</taxon>
    </lineage>
</organism>
<feature type="region of interest" description="Disordered" evidence="1">
    <location>
        <begin position="1"/>
        <end position="26"/>
    </location>
</feature>
<dbReference type="AlphaFoldDB" id="A0A8S1AJE0"/>
<proteinExistence type="predicted"/>
<evidence type="ECO:0000313" key="2">
    <source>
        <dbReference type="EMBL" id="CAB3246925.1"/>
    </source>
</evidence>
<accession>A0A8S1AJE0</accession>
<protein>
    <submittedName>
        <fullName evidence="2">Uncharacterized protein</fullName>
    </submittedName>
</protein>
<feature type="compositionally biased region" description="Basic and acidic residues" evidence="1">
    <location>
        <begin position="214"/>
        <end position="224"/>
    </location>
</feature>
<gene>
    <name evidence="2" type="ORF">APLA_LOCUS11100</name>
</gene>
<comment type="caution">
    <text evidence="2">The sequence shown here is derived from an EMBL/GenBank/DDBJ whole genome shotgun (WGS) entry which is preliminary data.</text>
</comment>